<sequence>MTRNRTIGTFLVGVGAPNRLLLTLHSSEFCHLVPLQQTIPRYLFLEIPGLKNPISKLPPEEIMVSPSLID</sequence>
<dbReference type="EMBL" id="JAVXUO010001599">
    <property type="protein sequence ID" value="KAK2980729.1"/>
    <property type="molecule type" value="Genomic_DNA"/>
</dbReference>
<reference evidence="1" key="1">
    <citation type="submission" date="2022-12" db="EMBL/GenBank/DDBJ databases">
        <title>Draft genome assemblies for two species of Escallonia (Escalloniales).</title>
        <authorList>
            <person name="Chanderbali A."/>
            <person name="Dervinis C."/>
            <person name="Anghel I."/>
            <person name="Soltis D."/>
            <person name="Soltis P."/>
            <person name="Zapata F."/>
        </authorList>
    </citation>
    <scope>NUCLEOTIDE SEQUENCE</scope>
    <source>
        <strain evidence="1">UCBG92.1500</strain>
        <tissue evidence="1">Leaf</tissue>
    </source>
</reference>
<accession>A0AA88UDE9</accession>
<proteinExistence type="predicted"/>
<comment type="caution">
    <text evidence="1">The sequence shown here is derived from an EMBL/GenBank/DDBJ whole genome shotgun (WGS) entry which is preliminary data.</text>
</comment>
<dbReference type="Proteomes" id="UP001187471">
    <property type="component" value="Unassembled WGS sequence"/>
</dbReference>
<name>A0AA88UDE9_9ASTE</name>
<protein>
    <submittedName>
        <fullName evidence="1">Uncharacterized protein</fullName>
    </submittedName>
</protein>
<evidence type="ECO:0000313" key="1">
    <source>
        <dbReference type="EMBL" id="KAK2980729.1"/>
    </source>
</evidence>
<dbReference type="AlphaFoldDB" id="A0AA88UDE9"/>
<keyword evidence="2" id="KW-1185">Reference proteome</keyword>
<organism evidence="1 2">
    <name type="scientific">Escallonia rubra</name>
    <dbReference type="NCBI Taxonomy" id="112253"/>
    <lineage>
        <taxon>Eukaryota</taxon>
        <taxon>Viridiplantae</taxon>
        <taxon>Streptophyta</taxon>
        <taxon>Embryophyta</taxon>
        <taxon>Tracheophyta</taxon>
        <taxon>Spermatophyta</taxon>
        <taxon>Magnoliopsida</taxon>
        <taxon>eudicotyledons</taxon>
        <taxon>Gunneridae</taxon>
        <taxon>Pentapetalae</taxon>
        <taxon>asterids</taxon>
        <taxon>campanulids</taxon>
        <taxon>Escalloniales</taxon>
        <taxon>Escalloniaceae</taxon>
        <taxon>Escallonia</taxon>
    </lineage>
</organism>
<gene>
    <name evidence="1" type="ORF">RJ640_011709</name>
</gene>
<evidence type="ECO:0000313" key="2">
    <source>
        <dbReference type="Proteomes" id="UP001187471"/>
    </source>
</evidence>